<dbReference type="Proteomes" id="UP000054477">
    <property type="component" value="Unassembled WGS sequence"/>
</dbReference>
<dbReference type="HOGENOM" id="CLU_2097259_0_0_1"/>
<feature type="compositionally biased region" description="Pro residues" evidence="1">
    <location>
        <begin position="44"/>
        <end position="55"/>
    </location>
</feature>
<organism evidence="2 3">
    <name type="scientific">Laccaria amethystina LaAM-08-1</name>
    <dbReference type="NCBI Taxonomy" id="1095629"/>
    <lineage>
        <taxon>Eukaryota</taxon>
        <taxon>Fungi</taxon>
        <taxon>Dikarya</taxon>
        <taxon>Basidiomycota</taxon>
        <taxon>Agaricomycotina</taxon>
        <taxon>Agaricomycetes</taxon>
        <taxon>Agaricomycetidae</taxon>
        <taxon>Agaricales</taxon>
        <taxon>Agaricineae</taxon>
        <taxon>Hydnangiaceae</taxon>
        <taxon>Laccaria</taxon>
    </lineage>
</organism>
<evidence type="ECO:0000313" key="3">
    <source>
        <dbReference type="Proteomes" id="UP000054477"/>
    </source>
</evidence>
<reference evidence="3" key="2">
    <citation type="submission" date="2015-01" db="EMBL/GenBank/DDBJ databases">
        <title>Evolutionary Origins and Diversification of the Mycorrhizal Mutualists.</title>
        <authorList>
            <consortium name="DOE Joint Genome Institute"/>
            <consortium name="Mycorrhizal Genomics Consortium"/>
            <person name="Kohler A."/>
            <person name="Kuo A."/>
            <person name="Nagy L.G."/>
            <person name="Floudas D."/>
            <person name="Copeland A."/>
            <person name="Barry K.W."/>
            <person name="Cichocki N."/>
            <person name="Veneault-Fourrey C."/>
            <person name="LaButti K."/>
            <person name="Lindquist E.A."/>
            <person name="Lipzen A."/>
            <person name="Lundell T."/>
            <person name="Morin E."/>
            <person name="Murat C."/>
            <person name="Riley R."/>
            <person name="Ohm R."/>
            <person name="Sun H."/>
            <person name="Tunlid A."/>
            <person name="Henrissat B."/>
            <person name="Grigoriev I.V."/>
            <person name="Hibbett D.S."/>
            <person name="Martin F."/>
        </authorList>
    </citation>
    <scope>NUCLEOTIDE SEQUENCE [LARGE SCALE GENOMIC DNA]</scope>
    <source>
        <strain evidence="3">LaAM-08-1</strain>
    </source>
</reference>
<accession>A0A0C9Y6Z8</accession>
<evidence type="ECO:0000313" key="2">
    <source>
        <dbReference type="EMBL" id="KIK05967.1"/>
    </source>
</evidence>
<evidence type="ECO:0000256" key="1">
    <source>
        <dbReference type="SAM" id="MobiDB-lite"/>
    </source>
</evidence>
<keyword evidence="3" id="KW-1185">Reference proteome</keyword>
<proteinExistence type="predicted"/>
<gene>
    <name evidence="2" type="ORF">K443DRAFT_318749</name>
</gene>
<reference evidence="2 3" key="1">
    <citation type="submission" date="2014-04" db="EMBL/GenBank/DDBJ databases">
        <authorList>
            <consortium name="DOE Joint Genome Institute"/>
            <person name="Kuo A."/>
            <person name="Kohler A."/>
            <person name="Nagy L.G."/>
            <person name="Floudas D."/>
            <person name="Copeland A."/>
            <person name="Barry K.W."/>
            <person name="Cichocki N."/>
            <person name="Veneault-Fourrey C."/>
            <person name="LaButti K."/>
            <person name="Lindquist E.A."/>
            <person name="Lipzen A."/>
            <person name="Lundell T."/>
            <person name="Morin E."/>
            <person name="Murat C."/>
            <person name="Sun H."/>
            <person name="Tunlid A."/>
            <person name="Henrissat B."/>
            <person name="Grigoriev I.V."/>
            <person name="Hibbett D.S."/>
            <person name="Martin F."/>
            <person name="Nordberg H.P."/>
            <person name="Cantor M.N."/>
            <person name="Hua S.X."/>
        </authorList>
    </citation>
    <scope>NUCLEOTIDE SEQUENCE [LARGE SCALE GENOMIC DNA]</scope>
    <source>
        <strain evidence="2 3">LaAM-08-1</strain>
    </source>
</reference>
<feature type="region of interest" description="Disordered" evidence="1">
    <location>
        <begin position="39"/>
        <end position="60"/>
    </location>
</feature>
<protein>
    <submittedName>
        <fullName evidence="2">Uncharacterized protein</fullName>
    </submittedName>
</protein>
<name>A0A0C9Y6Z8_9AGAR</name>
<dbReference type="EMBL" id="KN838556">
    <property type="protein sequence ID" value="KIK05967.1"/>
    <property type="molecule type" value="Genomic_DNA"/>
</dbReference>
<dbReference type="AlphaFoldDB" id="A0A0C9Y6Z8"/>
<sequence length="116" mass="12488">MVTNTPILHTGAGEDPEQGTRDITAFVKEKQIARKTFLRGVRPNPNPPFHPPLRLPLPASKLSTRPDMGVRITAIASPFILHKMPISLPTLLALMWGGAGTPSSVLLSMAMGELKA</sequence>